<protein>
    <recommendedName>
        <fullName evidence="4">Secreted protein</fullName>
    </recommendedName>
</protein>
<gene>
    <name evidence="1" type="ORF">ACFFX0_29680</name>
    <name evidence="2" type="ORF">ACFFX0_30835</name>
</gene>
<keyword evidence="3" id="KW-1185">Reference proteome</keyword>
<reference evidence="1 3" key="1">
    <citation type="submission" date="2024-09" db="EMBL/GenBank/DDBJ databases">
        <authorList>
            <person name="Sun Q."/>
            <person name="Mori K."/>
        </authorList>
    </citation>
    <scope>NUCLEOTIDE SEQUENCE [LARGE SCALE GENOMIC DNA]</scope>
    <source>
        <strain evidence="1 3">CCM 7609</strain>
    </source>
</reference>
<comment type="caution">
    <text evidence="1">The sequence shown here is derived from an EMBL/GenBank/DDBJ whole genome shotgun (WGS) entry which is preliminary data.</text>
</comment>
<evidence type="ECO:0000313" key="3">
    <source>
        <dbReference type="Proteomes" id="UP001589575"/>
    </source>
</evidence>
<evidence type="ECO:0000313" key="1">
    <source>
        <dbReference type="EMBL" id="MFB9075124.1"/>
    </source>
</evidence>
<organism evidence="1 3">
    <name type="scientific">Citricoccus parietis</name>
    <dbReference type="NCBI Taxonomy" id="592307"/>
    <lineage>
        <taxon>Bacteria</taxon>
        <taxon>Bacillati</taxon>
        <taxon>Actinomycetota</taxon>
        <taxon>Actinomycetes</taxon>
        <taxon>Micrococcales</taxon>
        <taxon>Micrococcaceae</taxon>
        <taxon>Citricoccus</taxon>
    </lineage>
</organism>
<evidence type="ECO:0008006" key="4">
    <source>
        <dbReference type="Google" id="ProtNLM"/>
    </source>
</evidence>
<dbReference type="EMBL" id="JBHMFI010000023">
    <property type="protein sequence ID" value="MFB9075330.1"/>
    <property type="molecule type" value="Genomic_DNA"/>
</dbReference>
<sequence>MFSVCVTVFLCCSSGRVSGRCRSRGRGRDGGACRARRETLEAFDDGDVGLTAALAHGLQPVPAPGPFELVQ</sequence>
<dbReference type="EMBL" id="JBHMFI010000014">
    <property type="protein sequence ID" value="MFB9075124.1"/>
    <property type="molecule type" value="Genomic_DNA"/>
</dbReference>
<evidence type="ECO:0000313" key="2">
    <source>
        <dbReference type="EMBL" id="MFB9075330.1"/>
    </source>
</evidence>
<proteinExistence type="predicted"/>
<dbReference type="Proteomes" id="UP001589575">
    <property type="component" value="Unassembled WGS sequence"/>
</dbReference>
<accession>A0ABV5G916</accession>
<name>A0ABV5G916_9MICC</name>